<protein>
    <submittedName>
        <fullName evidence="8">Putative outer membrane starch-binding protein</fullName>
    </submittedName>
</protein>
<evidence type="ECO:0000256" key="2">
    <source>
        <dbReference type="ARBA" id="ARBA00006275"/>
    </source>
</evidence>
<evidence type="ECO:0000259" key="7">
    <source>
        <dbReference type="Pfam" id="PF14322"/>
    </source>
</evidence>
<dbReference type="SUPFAM" id="SSF48452">
    <property type="entry name" value="TPR-like"/>
    <property type="match status" value="1"/>
</dbReference>
<feature type="domain" description="RagB/SusD" evidence="6">
    <location>
        <begin position="281"/>
        <end position="550"/>
    </location>
</feature>
<dbReference type="Gene3D" id="1.10.3780.10">
    <property type="entry name" value="SusD-like"/>
    <property type="match status" value="1"/>
</dbReference>
<proteinExistence type="inferred from homology"/>
<reference evidence="8 9" key="1">
    <citation type="submission" date="2018-04" db="EMBL/GenBank/DDBJ databases">
        <title>Genomic Encyclopedia of Archaeal and Bacterial Type Strains, Phase II (KMG-II): from individual species to whole genera.</title>
        <authorList>
            <person name="Goeker M."/>
        </authorList>
    </citation>
    <scope>NUCLEOTIDE SEQUENCE [LARGE SCALE GENOMIC DNA]</scope>
    <source>
        <strain evidence="8 9">DSM 26809</strain>
    </source>
</reference>
<evidence type="ECO:0000256" key="4">
    <source>
        <dbReference type="ARBA" id="ARBA00023136"/>
    </source>
</evidence>
<dbReference type="Gene3D" id="1.25.40.390">
    <property type="match status" value="1"/>
</dbReference>
<dbReference type="Pfam" id="PF07980">
    <property type="entry name" value="SusD_RagB"/>
    <property type="match status" value="1"/>
</dbReference>
<keyword evidence="4" id="KW-0472">Membrane</keyword>
<dbReference type="InterPro" id="IPR033985">
    <property type="entry name" value="SusD-like_N"/>
</dbReference>
<evidence type="ECO:0000256" key="3">
    <source>
        <dbReference type="ARBA" id="ARBA00022729"/>
    </source>
</evidence>
<keyword evidence="3" id="KW-0732">Signal</keyword>
<dbReference type="CDD" id="cd08977">
    <property type="entry name" value="SusD"/>
    <property type="match status" value="1"/>
</dbReference>
<organism evidence="8 9">
    <name type="scientific">Mucilaginibacter yixingensis</name>
    <dbReference type="NCBI Taxonomy" id="1295612"/>
    <lineage>
        <taxon>Bacteria</taxon>
        <taxon>Pseudomonadati</taxon>
        <taxon>Bacteroidota</taxon>
        <taxon>Sphingobacteriia</taxon>
        <taxon>Sphingobacteriales</taxon>
        <taxon>Sphingobacteriaceae</taxon>
        <taxon>Mucilaginibacter</taxon>
    </lineage>
</organism>
<dbReference type="EMBL" id="QAOQ01000003">
    <property type="protein sequence ID" value="PTQ97905.1"/>
    <property type="molecule type" value="Genomic_DNA"/>
</dbReference>
<dbReference type="InterPro" id="IPR011990">
    <property type="entry name" value="TPR-like_helical_dom_sf"/>
</dbReference>
<dbReference type="GO" id="GO:0009279">
    <property type="term" value="C:cell outer membrane"/>
    <property type="evidence" value="ECO:0007669"/>
    <property type="project" value="UniProtKB-SubCell"/>
</dbReference>
<feature type="domain" description="SusD-like N-terminal" evidence="7">
    <location>
        <begin position="101"/>
        <end position="236"/>
    </location>
</feature>
<name>A0A2T5JAM3_9SPHI</name>
<gene>
    <name evidence="8" type="ORF">C8P68_10364</name>
</gene>
<dbReference type="Gene3D" id="1.25.40.10">
    <property type="entry name" value="Tetratricopeptide repeat domain"/>
    <property type="match status" value="1"/>
</dbReference>
<dbReference type="InterPro" id="IPR012944">
    <property type="entry name" value="SusD_RagB_dom"/>
</dbReference>
<comment type="subcellular location">
    <subcellularLocation>
        <location evidence="1">Cell outer membrane</location>
    </subcellularLocation>
</comment>
<dbReference type="AlphaFoldDB" id="A0A2T5JAM3"/>
<sequence>MNHQKIFKMKKRYLFFAAVTAGLMAIYSCTKLNDKDYATIVSSQFSPTSKDVAALVGVPYTNWRTLELGRSANAIWRTNEISADETVIPARPNGWVDGGIYRRMHEHKWTADEDNSFQIWTNAFSGITNCNRLLYQLDNNLIPVTTGKDQLEAELKVLRASFYYALCDFFGNVPIITKFDVPAGYLPTQSTRAQVYAFIISELTTNIPLLSKLNDGTTYGRFNQWAANALLAKMYLNAGVYTGTPDWANCIKACDQVINSGLYSLESVQSNVFATNNSGSKEIVFAIPFDNIYTADGATAWTLHMETLEPENQATYNFQNSPWGGICAIPQFINTFDPDDNRLKANWIQGQQYTASGSVLMGTMDKFNGKPLSYVNEVPGVDSTQEVHGFRLGKYQIQNAELVGMSNDFPLFRYADILMMKAEASLRSGDAATAASLVTQVRQRDFTTNPSKATVTAAQLQANTSYDYGLRNHLSTTHESVSDIQYGRMLDELGWEFAQEGRRRQDLIRFGVFTSKSWLSHSPNGAYRTLLPIPTSAMHTNSNLKQNTGY</sequence>
<evidence type="ECO:0000313" key="9">
    <source>
        <dbReference type="Proteomes" id="UP000244168"/>
    </source>
</evidence>
<dbReference type="Pfam" id="PF14322">
    <property type="entry name" value="SusD-like_3"/>
    <property type="match status" value="1"/>
</dbReference>
<dbReference type="Proteomes" id="UP000244168">
    <property type="component" value="Unassembled WGS sequence"/>
</dbReference>
<comment type="caution">
    <text evidence="8">The sequence shown here is derived from an EMBL/GenBank/DDBJ whole genome shotgun (WGS) entry which is preliminary data.</text>
</comment>
<evidence type="ECO:0000256" key="5">
    <source>
        <dbReference type="ARBA" id="ARBA00023237"/>
    </source>
</evidence>
<evidence type="ECO:0000313" key="8">
    <source>
        <dbReference type="EMBL" id="PTQ97905.1"/>
    </source>
</evidence>
<evidence type="ECO:0000256" key="1">
    <source>
        <dbReference type="ARBA" id="ARBA00004442"/>
    </source>
</evidence>
<comment type="similarity">
    <text evidence="2">Belongs to the SusD family.</text>
</comment>
<keyword evidence="9" id="KW-1185">Reference proteome</keyword>
<keyword evidence="5" id="KW-0998">Cell outer membrane</keyword>
<accession>A0A2T5JAM3</accession>
<dbReference type="PROSITE" id="PS51257">
    <property type="entry name" value="PROKAR_LIPOPROTEIN"/>
    <property type="match status" value="1"/>
</dbReference>
<evidence type="ECO:0000259" key="6">
    <source>
        <dbReference type="Pfam" id="PF07980"/>
    </source>
</evidence>